<sequence>MEETEENRSARSSSGERDKSEALLRSHGCPALPQGPTRIWSVPFISPAVQVYNYYSRVRLLTARRSRCGKKKHGGDDQNNRI</sequence>
<feature type="region of interest" description="Disordered" evidence="1">
    <location>
        <begin position="1"/>
        <end position="33"/>
    </location>
</feature>
<feature type="compositionally biased region" description="Basic and acidic residues" evidence="1">
    <location>
        <begin position="1"/>
        <end position="24"/>
    </location>
</feature>
<evidence type="ECO:0000313" key="3">
    <source>
        <dbReference type="Proteomes" id="UP000712600"/>
    </source>
</evidence>
<name>A0A8S9RQE8_BRACR</name>
<accession>A0A8S9RQE8</accession>
<evidence type="ECO:0000256" key="1">
    <source>
        <dbReference type="SAM" id="MobiDB-lite"/>
    </source>
</evidence>
<organism evidence="2 3">
    <name type="scientific">Brassica cretica</name>
    <name type="common">Mustard</name>
    <dbReference type="NCBI Taxonomy" id="69181"/>
    <lineage>
        <taxon>Eukaryota</taxon>
        <taxon>Viridiplantae</taxon>
        <taxon>Streptophyta</taxon>
        <taxon>Embryophyta</taxon>
        <taxon>Tracheophyta</taxon>
        <taxon>Spermatophyta</taxon>
        <taxon>Magnoliopsida</taxon>
        <taxon>eudicotyledons</taxon>
        <taxon>Gunneridae</taxon>
        <taxon>Pentapetalae</taxon>
        <taxon>rosids</taxon>
        <taxon>malvids</taxon>
        <taxon>Brassicales</taxon>
        <taxon>Brassicaceae</taxon>
        <taxon>Brassiceae</taxon>
        <taxon>Brassica</taxon>
    </lineage>
</organism>
<dbReference type="EMBL" id="QGKX02000095">
    <property type="protein sequence ID" value="KAF3574811.1"/>
    <property type="molecule type" value="Genomic_DNA"/>
</dbReference>
<reference evidence="2" key="1">
    <citation type="submission" date="2019-12" db="EMBL/GenBank/DDBJ databases">
        <title>Genome sequencing and annotation of Brassica cretica.</title>
        <authorList>
            <person name="Studholme D.J."/>
            <person name="Sarris P."/>
        </authorList>
    </citation>
    <scope>NUCLEOTIDE SEQUENCE</scope>
    <source>
        <strain evidence="2">PFS-109/04</strain>
        <tissue evidence="2">Leaf</tissue>
    </source>
</reference>
<evidence type="ECO:0000313" key="2">
    <source>
        <dbReference type="EMBL" id="KAF3574811.1"/>
    </source>
</evidence>
<dbReference type="AlphaFoldDB" id="A0A8S9RQE8"/>
<comment type="caution">
    <text evidence="2">The sequence shown here is derived from an EMBL/GenBank/DDBJ whole genome shotgun (WGS) entry which is preliminary data.</text>
</comment>
<proteinExistence type="predicted"/>
<dbReference type="Proteomes" id="UP000712600">
    <property type="component" value="Unassembled WGS sequence"/>
</dbReference>
<protein>
    <submittedName>
        <fullName evidence="2">Uncharacterized protein</fullName>
    </submittedName>
</protein>
<gene>
    <name evidence="2" type="ORF">F2Q69_00061498</name>
</gene>